<dbReference type="GO" id="GO:0009279">
    <property type="term" value="C:cell outer membrane"/>
    <property type="evidence" value="ECO:0007669"/>
    <property type="project" value="UniProtKB-SubCell"/>
</dbReference>
<dbReference type="AlphaFoldDB" id="A0A075P3H7"/>
<keyword evidence="4 11" id="KW-1134">Transmembrane beta strand</keyword>
<dbReference type="GO" id="GO:0044718">
    <property type="term" value="P:siderophore transmembrane transport"/>
    <property type="evidence" value="ECO:0007669"/>
    <property type="project" value="TreeGrafter"/>
</dbReference>
<evidence type="ECO:0000256" key="7">
    <source>
        <dbReference type="ARBA" id="ARBA00023077"/>
    </source>
</evidence>
<sequence>MRASTFPFPFACTLMMGMVSTAVEGVPTEEVVEAIDETEHMVVTGTRLPTLLSHSPVKVDVIDEEAITRLSKGTLRQVLEVMPGVVVRRSQKDGYNVQLHGFNGDHVLVLVNGQPIVSPTGSSVDLDQISVANIRQIEIVRGAASVLYGSSAMGGVINIITAQPRGNRASLDYELGHYTDDAIDGDTLTHTARLSATKQLKGWQGSLSAQHIANPGFDYDASSIAQDGGAVDKNFVKLALSSQLDRTDISYALQWFDESKHRPQSAIPGQTSIISYQSDVQQWQHDISIKQPGVWQVNTRYLAHDETSGNTNGLRNTDIALGEIDAQYPFTAQLGEARIDWVSGVVLHADTLDQQNIDTGVVEVDDVNRQSIETYLQGQWQHNNTQLLAGVRVQNDSDFDWHTAAKLSATGSLNYNGISVHLRGGVGSSYRVPNLKERYYVFDHSNLGYMVLGNPDLQPETALSSHIGAAFEWPISHSEWTIKTDVELHYTEASDFIITLRDDEASTDAGLDISVYNNLDEARLYGTDVSVALQNDNWKWQTNYSYLHTEDQDGERLPERPTHLIKTALTYRFTHSDTSIQLYAVHENDVSPTAGYTQTSHDAYTTINTVLQHELDTDITVRAGVENLTNEHRAPDAVSAGVFDARPTSSRRVYLSASYTF</sequence>
<dbReference type="InterPro" id="IPR000531">
    <property type="entry name" value="Beta-barrel_TonB"/>
</dbReference>
<comment type="similarity">
    <text evidence="2">Belongs to the TonB-dependent receptor family. Hemoglobin/haptoglobin binding protein subfamily.</text>
</comment>
<keyword evidence="10 11" id="KW-0998">Cell outer membrane</keyword>
<dbReference type="InterPro" id="IPR037066">
    <property type="entry name" value="Plug_dom_sf"/>
</dbReference>
<evidence type="ECO:0000256" key="1">
    <source>
        <dbReference type="ARBA" id="ARBA00004571"/>
    </source>
</evidence>
<dbReference type="PANTHER" id="PTHR30069">
    <property type="entry name" value="TONB-DEPENDENT OUTER MEMBRANE RECEPTOR"/>
    <property type="match status" value="1"/>
</dbReference>
<dbReference type="eggNOG" id="COG4206">
    <property type="taxonomic scope" value="Bacteria"/>
</dbReference>
<dbReference type="Gene3D" id="2.40.170.20">
    <property type="entry name" value="TonB-dependent receptor, beta-barrel domain"/>
    <property type="match status" value="1"/>
</dbReference>
<evidence type="ECO:0000259" key="13">
    <source>
        <dbReference type="Pfam" id="PF00593"/>
    </source>
</evidence>
<feature type="domain" description="TonB-dependent receptor plug" evidence="14">
    <location>
        <begin position="54"/>
        <end position="156"/>
    </location>
</feature>
<reference evidence="15 16" key="1">
    <citation type="submission" date="2014-06" db="EMBL/GenBank/DDBJ databases">
        <title>Genomes of Alteromonas australica, a world apart.</title>
        <authorList>
            <person name="Gonzaga A."/>
            <person name="Lopez-Perez M."/>
            <person name="Rodriguez-Valera F."/>
        </authorList>
    </citation>
    <scope>NUCLEOTIDE SEQUENCE [LARGE SCALE GENOMIC DNA]</scope>
    <source>
        <strain evidence="15 16">H 17</strain>
    </source>
</reference>
<dbReference type="GO" id="GO:0015344">
    <property type="term" value="F:siderophore uptake transmembrane transporter activity"/>
    <property type="evidence" value="ECO:0007669"/>
    <property type="project" value="TreeGrafter"/>
</dbReference>
<dbReference type="SUPFAM" id="SSF56935">
    <property type="entry name" value="Porins"/>
    <property type="match status" value="1"/>
</dbReference>
<evidence type="ECO:0000256" key="12">
    <source>
        <dbReference type="RuleBase" id="RU003357"/>
    </source>
</evidence>
<evidence type="ECO:0000256" key="5">
    <source>
        <dbReference type="ARBA" id="ARBA00022692"/>
    </source>
</evidence>
<evidence type="ECO:0000256" key="3">
    <source>
        <dbReference type="ARBA" id="ARBA00022448"/>
    </source>
</evidence>
<comment type="subcellular location">
    <subcellularLocation>
        <location evidence="1 11">Cell outer membrane</location>
        <topology evidence="1 11">Multi-pass membrane protein</topology>
    </subcellularLocation>
</comment>
<evidence type="ECO:0000313" key="15">
    <source>
        <dbReference type="EMBL" id="AIG00372.1"/>
    </source>
</evidence>
<keyword evidence="6" id="KW-0732">Signal</keyword>
<organism evidence="15 16">
    <name type="scientific">Alteromonas australica</name>
    <dbReference type="NCBI Taxonomy" id="589873"/>
    <lineage>
        <taxon>Bacteria</taxon>
        <taxon>Pseudomonadati</taxon>
        <taxon>Pseudomonadota</taxon>
        <taxon>Gammaproteobacteria</taxon>
        <taxon>Alteromonadales</taxon>
        <taxon>Alteromonadaceae</taxon>
        <taxon>Alteromonas/Salinimonas group</taxon>
        <taxon>Alteromonas</taxon>
    </lineage>
</organism>
<keyword evidence="3 11" id="KW-0813">Transport</keyword>
<evidence type="ECO:0000256" key="10">
    <source>
        <dbReference type="ARBA" id="ARBA00023237"/>
    </source>
</evidence>
<keyword evidence="5 11" id="KW-0812">Transmembrane</keyword>
<dbReference type="InterPro" id="IPR012910">
    <property type="entry name" value="Plug_dom"/>
</dbReference>
<dbReference type="Pfam" id="PF00593">
    <property type="entry name" value="TonB_dep_Rec_b-barrel"/>
    <property type="match status" value="1"/>
</dbReference>
<dbReference type="CDD" id="cd01347">
    <property type="entry name" value="ligand_gated_channel"/>
    <property type="match status" value="1"/>
</dbReference>
<evidence type="ECO:0000256" key="6">
    <source>
        <dbReference type="ARBA" id="ARBA00022729"/>
    </source>
</evidence>
<dbReference type="EMBL" id="CP008849">
    <property type="protein sequence ID" value="AIG00372.1"/>
    <property type="molecule type" value="Genomic_DNA"/>
</dbReference>
<keyword evidence="7 12" id="KW-0798">TonB box</keyword>
<dbReference type="InterPro" id="IPR039426">
    <property type="entry name" value="TonB-dep_rcpt-like"/>
</dbReference>
<gene>
    <name evidence="15" type="ORF">EP13_17720</name>
</gene>
<keyword evidence="8 11" id="KW-0472">Membrane</keyword>
<keyword evidence="16" id="KW-1185">Reference proteome</keyword>
<evidence type="ECO:0000256" key="8">
    <source>
        <dbReference type="ARBA" id="ARBA00023136"/>
    </source>
</evidence>
<evidence type="ECO:0000256" key="2">
    <source>
        <dbReference type="ARBA" id="ARBA00008143"/>
    </source>
</evidence>
<evidence type="ECO:0000256" key="11">
    <source>
        <dbReference type="PROSITE-ProRule" id="PRU01360"/>
    </source>
</evidence>
<keyword evidence="9" id="KW-0675">Receptor</keyword>
<evidence type="ECO:0000259" key="14">
    <source>
        <dbReference type="Pfam" id="PF07715"/>
    </source>
</evidence>
<dbReference type="PROSITE" id="PS52016">
    <property type="entry name" value="TONB_DEPENDENT_REC_3"/>
    <property type="match status" value="1"/>
</dbReference>
<dbReference type="RefSeq" id="WP_044058373.1">
    <property type="nucleotide sequence ID" value="NZ_CBCSKJ010000004.1"/>
</dbReference>
<protein>
    <submittedName>
        <fullName evidence="15">Ferric-rhodotorulic acid transporter</fullName>
    </submittedName>
</protein>
<evidence type="ECO:0000256" key="4">
    <source>
        <dbReference type="ARBA" id="ARBA00022452"/>
    </source>
</evidence>
<dbReference type="KEGG" id="aal:EP13_17720"/>
<dbReference type="GeneID" id="78256718"/>
<name>A0A075P3H7_9ALTE</name>
<feature type="domain" description="TonB-dependent receptor-like beta-barrel" evidence="13">
    <location>
        <begin position="217"/>
        <end position="628"/>
    </location>
</feature>
<dbReference type="PANTHER" id="PTHR30069:SF29">
    <property type="entry name" value="HEMOGLOBIN AND HEMOGLOBIN-HAPTOGLOBIN-BINDING PROTEIN 1-RELATED"/>
    <property type="match status" value="1"/>
</dbReference>
<dbReference type="Pfam" id="PF07715">
    <property type="entry name" value="Plug"/>
    <property type="match status" value="1"/>
</dbReference>
<dbReference type="Proteomes" id="UP000056090">
    <property type="component" value="Chromosome"/>
</dbReference>
<evidence type="ECO:0000256" key="9">
    <source>
        <dbReference type="ARBA" id="ARBA00023170"/>
    </source>
</evidence>
<dbReference type="InterPro" id="IPR036942">
    <property type="entry name" value="Beta-barrel_TonB_sf"/>
</dbReference>
<dbReference type="Gene3D" id="2.170.130.10">
    <property type="entry name" value="TonB-dependent receptor, plug domain"/>
    <property type="match status" value="1"/>
</dbReference>
<accession>A0A075P3H7</accession>
<proteinExistence type="inferred from homology"/>
<evidence type="ECO:0000313" key="16">
    <source>
        <dbReference type="Proteomes" id="UP000056090"/>
    </source>
</evidence>